<evidence type="ECO:0000256" key="3">
    <source>
        <dbReference type="ARBA" id="ARBA00007520"/>
    </source>
</evidence>
<dbReference type="Pfam" id="PF07690">
    <property type="entry name" value="MFS_1"/>
    <property type="match status" value="1"/>
</dbReference>
<accession>A0A9X2BZM5</accession>
<comment type="similarity">
    <text evidence="3">Belongs to the major facilitator superfamily. TCR/Tet family.</text>
</comment>
<dbReference type="InterPro" id="IPR011701">
    <property type="entry name" value="MFS"/>
</dbReference>
<evidence type="ECO:0000256" key="8">
    <source>
        <dbReference type="SAM" id="Phobius"/>
    </source>
</evidence>
<keyword evidence="5 8" id="KW-0812">Transmembrane</keyword>
<feature type="transmembrane region" description="Helical" evidence="8">
    <location>
        <begin position="59"/>
        <end position="78"/>
    </location>
</feature>
<gene>
    <name evidence="10" type="ORF">LPC04_12315</name>
</gene>
<evidence type="ECO:0000256" key="1">
    <source>
        <dbReference type="ARBA" id="ARBA00003279"/>
    </source>
</evidence>
<evidence type="ECO:0000256" key="7">
    <source>
        <dbReference type="ARBA" id="ARBA00023136"/>
    </source>
</evidence>
<proteinExistence type="inferred from homology"/>
<dbReference type="InterPro" id="IPR020846">
    <property type="entry name" value="MFS_dom"/>
</dbReference>
<keyword evidence="6 8" id="KW-1133">Transmembrane helix</keyword>
<dbReference type="Gene3D" id="1.20.1250.20">
    <property type="entry name" value="MFS general substrate transporter like domains"/>
    <property type="match status" value="1"/>
</dbReference>
<dbReference type="SUPFAM" id="SSF103473">
    <property type="entry name" value="MFS general substrate transporter"/>
    <property type="match status" value="1"/>
</dbReference>
<dbReference type="PANTHER" id="PTHR23504:SF15">
    <property type="entry name" value="MAJOR FACILITATOR SUPERFAMILY (MFS) PROFILE DOMAIN-CONTAINING PROTEIN"/>
    <property type="match status" value="1"/>
</dbReference>
<dbReference type="InterPro" id="IPR001958">
    <property type="entry name" value="Tet-R_TetA/multi-R_MdtG-like"/>
</dbReference>
<feature type="transmembrane region" description="Helical" evidence="8">
    <location>
        <begin position="319"/>
        <end position="340"/>
    </location>
</feature>
<dbReference type="AlphaFoldDB" id="A0A9X2BZM5"/>
<sequence>MSADQAPVVEATASGKRQAAMPFIMATVLIDMISIGLIIPVLPKLVASFETTAAAQVGAYAWVSMAFAIANFIGSPILGALSDRYGRRPVLLIGFSGLALSFFVTALATALWMLIAVRLVSGALQANIAVANAYVSDITPPEERARRFGMLGAMFGLGFILGPVLGGLLGGINLRLPFFVAGGLAVTNWLYGFFVLPESLPRERRQPFRWARANPVGSLMHLAQLKSMGALLGVVTFASLAQFILQGTWALYTQLKFGWEPQQIGWSLCAVGAMSVLVQGVLVGRLTKMMPVQRLVVLGLVSSAIAYVCWGAAPQGWMMYAVIACNVLGFAAGASLQTLIANAADEKTQGQTMGAVAGLQSLTAVLAPVVGPLLLRTVAGAPRGDWRLGLPYYLCALLQLCAMAMTILHFRRLHADSTGTPMPANP</sequence>
<protein>
    <submittedName>
        <fullName evidence="10">MFS transporter</fullName>
    </submittedName>
</protein>
<dbReference type="GO" id="GO:0022857">
    <property type="term" value="F:transmembrane transporter activity"/>
    <property type="evidence" value="ECO:0007669"/>
    <property type="project" value="InterPro"/>
</dbReference>
<keyword evidence="11" id="KW-1185">Reference proteome</keyword>
<feature type="domain" description="Major facilitator superfamily (MFS) profile" evidence="9">
    <location>
        <begin position="20"/>
        <end position="414"/>
    </location>
</feature>
<organism evidence="10 11">
    <name type="scientific">Scleromatobacter humisilvae</name>
    <dbReference type="NCBI Taxonomy" id="2897159"/>
    <lineage>
        <taxon>Bacteria</taxon>
        <taxon>Pseudomonadati</taxon>
        <taxon>Pseudomonadota</taxon>
        <taxon>Betaproteobacteria</taxon>
        <taxon>Burkholderiales</taxon>
        <taxon>Sphaerotilaceae</taxon>
        <taxon>Scleromatobacter</taxon>
    </lineage>
</organism>
<dbReference type="InterPro" id="IPR005829">
    <property type="entry name" value="Sugar_transporter_CS"/>
</dbReference>
<dbReference type="Proteomes" id="UP001139353">
    <property type="component" value="Unassembled WGS sequence"/>
</dbReference>
<evidence type="ECO:0000256" key="6">
    <source>
        <dbReference type="ARBA" id="ARBA00022989"/>
    </source>
</evidence>
<feature type="transmembrane region" description="Helical" evidence="8">
    <location>
        <begin position="20"/>
        <end position="39"/>
    </location>
</feature>
<keyword evidence="7 8" id="KW-0472">Membrane</keyword>
<dbReference type="PANTHER" id="PTHR23504">
    <property type="entry name" value="MAJOR FACILITATOR SUPERFAMILY DOMAIN-CONTAINING PROTEIN 10"/>
    <property type="match status" value="1"/>
</dbReference>
<feature type="transmembrane region" description="Helical" evidence="8">
    <location>
        <begin position="264"/>
        <end position="283"/>
    </location>
</feature>
<feature type="transmembrane region" description="Helical" evidence="8">
    <location>
        <begin position="295"/>
        <end position="313"/>
    </location>
</feature>
<dbReference type="InterPro" id="IPR036259">
    <property type="entry name" value="MFS_trans_sf"/>
</dbReference>
<evidence type="ECO:0000256" key="4">
    <source>
        <dbReference type="ARBA" id="ARBA00022448"/>
    </source>
</evidence>
<comment type="subcellular location">
    <subcellularLocation>
        <location evidence="2">Membrane</location>
        <topology evidence="2">Multi-pass membrane protein</topology>
    </subcellularLocation>
</comment>
<dbReference type="EMBL" id="JAJLJH010000002">
    <property type="protein sequence ID" value="MCK9686492.1"/>
    <property type="molecule type" value="Genomic_DNA"/>
</dbReference>
<feature type="transmembrane region" description="Helical" evidence="8">
    <location>
        <begin position="352"/>
        <end position="370"/>
    </location>
</feature>
<feature type="transmembrane region" description="Helical" evidence="8">
    <location>
        <begin position="176"/>
        <end position="196"/>
    </location>
</feature>
<dbReference type="PROSITE" id="PS00216">
    <property type="entry name" value="SUGAR_TRANSPORT_1"/>
    <property type="match status" value="1"/>
</dbReference>
<feature type="transmembrane region" description="Helical" evidence="8">
    <location>
        <begin position="90"/>
        <end position="113"/>
    </location>
</feature>
<dbReference type="GO" id="GO:0016020">
    <property type="term" value="C:membrane"/>
    <property type="evidence" value="ECO:0007669"/>
    <property type="project" value="UniProtKB-SubCell"/>
</dbReference>
<evidence type="ECO:0000256" key="5">
    <source>
        <dbReference type="ARBA" id="ARBA00022692"/>
    </source>
</evidence>
<evidence type="ECO:0000313" key="10">
    <source>
        <dbReference type="EMBL" id="MCK9686492.1"/>
    </source>
</evidence>
<dbReference type="PROSITE" id="PS50850">
    <property type="entry name" value="MFS"/>
    <property type="match status" value="1"/>
</dbReference>
<dbReference type="RefSeq" id="WP_275682515.1">
    <property type="nucleotide sequence ID" value="NZ_JAJLJH010000002.1"/>
</dbReference>
<comment type="function">
    <text evidence="1">Resistance to tetracycline by an active tetracycline efflux. This is an energy-dependent process that decreases the accumulation of the antibiotic in whole cells. This protein functions as a metal-tetracycline/H(+) antiporter.</text>
</comment>
<feature type="transmembrane region" description="Helical" evidence="8">
    <location>
        <begin position="230"/>
        <end position="252"/>
    </location>
</feature>
<name>A0A9X2BZM5_9BURK</name>
<reference evidence="10" key="1">
    <citation type="submission" date="2021-11" db="EMBL/GenBank/DDBJ databases">
        <title>BS-T2-15 a new species belonging to the Comamonadaceae family isolated from the soil of a French oak forest.</title>
        <authorList>
            <person name="Mieszkin S."/>
            <person name="Alain K."/>
        </authorList>
    </citation>
    <scope>NUCLEOTIDE SEQUENCE</scope>
    <source>
        <strain evidence="10">BS-T2-15</strain>
    </source>
</reference>
<keyword evidence="4" id="KW-0813">Transport</keyword>
<feature type="transmembrane region" description="Helical" evidence="8">
    <location>
        <begin position="119"/>
        <end position="136"/>
    </location>
</feature>
<feature type="transmembrane region" description="Helical" evidence="8">
    <location>
        <begin position="148"/>
        <end position="170"/>
    </location>
</feature>
<evidence type="ECO:0000259" key="9">
    <source>
        <dbReference type="PROSITE" id="PS50850"/>
    </source>
</evidence>
<evidence type="ECO:0000256" key="2">
    <source>
        <dbReference type="ARBA" id="ARBA00004141"/>
    </source>
</evidence>
<dbReference type="PRINTS" id="PR01035">
    <property type="entry name" value="TCRTETA"/>
</dbReference>
<comment type="caution">
    <text evidence="10">The sequence shown here is derived from an EMBL/GenBank/DDBJ whole genome shotgun (WGS) entry which is preliminary data.</text>
</comment>
<feature type="transmembrane region" description="Helical" evidence="8">
    <location>
        <begin position="390"/>
        <end position="410"/>
    </location>
</feature>
<evidence type="ECO:0000313" key="11">
    <source>
        <dbReference type="Proteomes" id="UP001139353"/>
    </source>
</evidence>